<dbReference type="Pfam" id="PF04964">
    <property type="entry name" value="Flp_Fap"/>
    <property type="match status" value="1"/>
</dbReference>
<organism evidence="2 3">
    <name type="scientific">Micavibrio aeruginosavorus</name>
    <dbReference type="NCBI Taxonomy" id="349221"/>
    <lineage>
        <taxon>Bacteria</taxon>
        <taxon>Pseudomonadati</taxon>
        <taxon>Bdellovibrionota</taxon>
        <taxon>Bdellovibrionia</taxon>
        <taxon>Bdellovibrionales</taxon>
        <taxon>Pseudobdellovibrionaceae</taxon>
        <taxon>Micavibrio</taxon>
    </lineage>
</organism>
<feature type="transmembrane region" description="Helical" evidence="1">
    <location>
        <begin position="20"/>
        <end position="41"/>
    </location>
</feature>
<accession>A0A7T5R4F0</accession>
<gene>
    <name evidence="2" type="ORF">HYS17_04160</name>
</gene>
<dbReference type="AlphaFoldDB" id="A0A7T5R4F0"/>
<dbReference type="InterPro" id="IPR007047">
    <property type="entry name" value="Flp_Fap"/>
</dbReference>
<evidence type="ECO:0000256" key="1">
    <source>
        <dbReference type="SAM" id="Phobius"/>
    </source>
</evidence>
<keyword evidence="1" id="KW-0812">Transmembrane</keyword>
<evidence type="ECO:0000313" key="2">
    <source>
        <dbReference type="EMBL" id="QQG37363.1"/>
    </source>
</evidence>
<keyword evidence="1" id="KW-1133">Transmembrane helix</keyword>
<evidence type="ECO:0000313" key="3">
    <source>
        <dbReference type="Proteomes" id="UP000595362"/>
    </source>
</evidence>
<proteinExistence type="predicted"/>
<protein>
    <submittedName>
        <fullName evidence="2">Flp family type IVb pilin</fullName>
    </submittedName>
</protein>
<reference evidence="2 3" key="1">
    <citation type="submission" date="2020-07" db="EMBL/GenBank/DDBJ databases">
        <title>Huge and variable diversity of episymbiotic CPR bacteria and DPANN archaea in groundwater ecosystems.</title>
        <authorList>
            <person name="He C.Y."/>
            <person name="Keren R."/>
            <person name="Whittaker M."/>
            <person name="Farag I.F."/>
            <person name="Doudna J."/>
            <person name="Cate J.H.D."/>
            <person name="Banfield J.F."/>
        </authorList>
    </citation>
    <scope>NUCLEOTIDE SEQUENCE [LARGE SCALE GENOMIC DNA]</scope>
    <source>
        <strain evidence="2">NC_groundwater_70_Ag_B-0.1um_54_66</strain>
    </source>
</reference>
<dbReference type="EMBL" id="CP066681">
    <property type="protein sequence ID" value="QQG37363.1"/>
    <property type="molecule type" value="Genomic_DNA"/>
</dbReference>
<dbReference type="Proteomes" id="UP000595362">
    <property type="component" value="Chromosome"/>
</dbReference>
<keyword evidence="1" id="KW-0472">Membrane</keyword>
<sequence length="68" mass="6805">MNKIIARVQAYIHSEDGATAIEYGLIAGGISLAIMAAVFLAGDSLSAMFGSISTALSSAASQVDAVVS</sequence>
<name>A0A7T5R4F0_9BACT</name>